<accession>A0A1I1DNN6</accession>
<reference evidence="1 2" key="1">
    <citation type="submission" date="2016-10" db="EMBL/GenBank/DDBJ databases">
        <authorList>
            <person name="de Groot N.N."/>
        </authorList>
    </citation>
    <scope>NUCLEOTIDE SEQUENCE [LARGE SCALE GENOMIC DNA]</scope>
    <source>
        <strain evidence="1 2">DSM 6793</strain>
    </source>
</reference>
<evidence type="ECO:0000313" key="2">
    <source>
        <dbReference type="Proteomes" id="UP000199514"/>
    </source>
</evidence>
<evidence type="ECO:0008006" key="3">
    <source>
        <dbReference type="Google" id="ProtNLM"/>
    </source>
</evidence>
<dbReference type="InterPro" id="IPR010106">
    <property type="entry name" value="RpnA"/>
</dbReference>
<protein>
    <recommendedName>
        <fullName evidence="3">Rpn family recombination-promoting nuclease/putative transposase</fullName>
    </recommendedName>
</protein>
<dbReference type="RefSeq" id="WP_091505945.1">
    <property type="nucleotide sequence ID" value="NZ_FOLE01000001.1"/>
</dbReference>
<dbReference type="Proteomes" id="UP000199514">
    <property type="component" value="Unassembled WGS sequence"/>
</dbReference>
<name>A0A1I1DNN6_9BACT</name>
<dbReference type="PANTHER" id="PTHR41317:SF1">
    <property type="entry name" value="PD-(D_E)XK NUCLEASE FAMILY TRANSPOSASE"/>
    <property type="match status" value="1"/>
</dbReference>
<dbReference type="NCBIfam" id="TIGR01784">
    <property type="entry name" value="T_den_put_tspse"/>
    <property type="match status" value="1"/>
</dbReference>
<organism evidence="1 2">
    <name type="scientific">Flexibacter flexilis DSM 6793</name>
    <dbReference type="NCBI Taxonomy" id="927664"/>
    <lineage>
        <taxon>Bacteria</taxon>
        <taxon>Pseudomonadati</taxon>
        <taxon>Bacteroidota</taxon>
        <taxon>Cytophagia</taxon>
        <taxon>Cytophagales</taxon>
        <taxon>Flexibacteraceae</taxon>
        <taxon>Flexibacter</taxon>
    </lineage>
</organism>
<dbReference type="STRING" id="927664.SAMN05421780_101219"/>
<dbReference type="EMBL" id="FOLE01000001">
    <property type="protein sequence ID" value="SFB74280.1"/>
    <property type="molecule type" value="Genomic_DNA"/>
</dbReference>
<dbReference type="OrthoDB" id="9803508at2"/>
<dbReference type="PANTHER" id="PTHR41317">
    <property type="entry name" value="PD-(D_E)XK NUCLEASE FAMILY TRANSPOSASE"/>
    <property type="match status" value="1"/>
</dbReference>
<dbReference type="Pfam" id="PF12784">
    <property type="entry name" value="PDDEXK_2"/>
    <property type="match status" value="1"/>
</dbReference>
<evidence type="ECO:0000313" key="1">
    <source>
        <dbReference type="EMBL" id="SFB74280.1"/>
    </source>
</evidence>
<keyword evidence="2" id="KW-1185">Reference proteome</keyword>
<dbReference type="AlphaFoldDB" id="A0A1I1DNN6"/>
<gene>
    <name evidence="1" type="ORF">SAMN05421780_101219</name>
</gene>
<proteinExistence type="predicted"/>
<sequence length="293" mass="33612">MEALYTDDQIFIPIISDYGFKATFGNEANTLFLRRALQAFIKSDVPIKEVKFDKNTFEGITQDGRSGIFDLACTDENDNHFIVEMQYGDAPYFVQRMKFYALHKFNAMVKRGKFDYGTLTKIYCVAILANNILPYDDFHTLANLRNEKAELFDDQMTFVTVELDKFTLQDVDCQTDLQKLIYTMKTIHTVTQPTQFPKFWDEEWLKVAIDELDSRKMTPDEKASLEILIARNAESVKAESRKIKEAREAENLAVKTETVKNALFMGLTVEQCATLAGVSVDFVKSVQQQFTGK</sequence>